<proteinExistence type="predicted"/>
<feature type="region of interest" description="Disordered" evidence="1">
    <location>
        <begin position="592"/>
        <end position="661"/>
    </location>
</feature>
<feature type="compositionally biased region" description="Low complexity" evidence="1">
    <location>
        <begin position="145"/>
        <end position="167"/>
    </location>
</feature>
<feature type="compositionally biased region" description="Gly residues" evidence="1">
    <location>
        <begin position="637"/>
        <end position="649"/>
    </location>
</feature>
<feature type="compositionally biased region" description="Low complexity" evidence="1">
    <location>
        <begin position="650"/>
        <end position="661"/>
    </location>
</feature>
<dbReference type="Proteomes" id="UP001652640">
    <property type="component" value="Chromosome 33"/>
</dbReference>
<evidence type="ECO:0000313" key="3">
    <source>
        <dbReference type="RefSeq" id="XP_070316785.1"/>
    </source>
</evidence>
<reference evidence="3" key="2">
    <citation type="submission" date="2025-08" db="UniProtKB">
        <authorList>
            <consortium name="RefSeq"/>
        </authorList>
    </citation>
    <scope>IDENTIFICATION</scope>
    <source>
        <tissue evidence="3">Tongue muscle</tissue>
    </source>
</reference>
<feature type="compositionally biased region" description="Basic and acidic residues" evidence="1">
    <location>
        <begin position="411"/>
        <end position="423"/>
    </location>
</feature>
<evidence type="ECO:0000256" key="1">
    <source>
        <dbReference type="SAM" id="MobiDB-lite"/>
    </source>
</evidence>
<organism evidence="2 3">
    <name type="scientific">Odocoileus virginianus</name>
    <name type="common">White-tailed deer</name>
    <dbReference type="NCBI Taxonomy" id="9874"/>
    <lineage>
        <taxon>Eukaryota</taxon>
        <taxon>Metazoa</taxon>
        <taxon>Chordata</taxon>
        <taxon>Craniata</taxon>
        <taxon>Vertebrata</taxon>
        <taxon>Euteleostomi</taxon>
        <taxon>Mammalia</taxon>
        <taxon>Eutheria</taxon>
        <taxon>Laurasiatheria</taxon>
        <taxon>Artiodactyla</taxon>
        <taxon>Ruminantia</taxon>
        <taxon>Pecora</taxon>
        <taxon>Cervidae</taxon>
        <taxon>Odocoileinae</taxon>
        <taxon>Odocoileus</taxon>
    </lineage>
</organism>
<feature type="region of interest" description="Disordered" evidence="1">
    <location>
        <begin position="1"/>
        <end position="21"/>
    </location>
</feature>
<keyword evidence="2" id="KW-1185">Reference proteome</keyword>
<feature type="region of interest" description="Disordered" evidence="1">
    <location>
        <begin position="36"/>
        <end position="552"/>
    </location>
</feature>
<dbReference type="RefSeq" id="XP_070316785.1">
    <property type="nucleotide sequence ID" value="XM_070460684.1"/>
</dbReference>
<protein>
    <submittedName>
        <fullName evidence="3">Collagen alpha-1(I) chain-like</fullName>
    </submittedName>
</protein>
<evidence type="ECO:0000313" key="2">
    <source>
        <dbReference type="Proteomes" id="UP001652640"/>
    </source>
</evidence>
<dbReference type="GeneID" id="139032770"/>
<feature type="compositionally biased region" description="Low complexity" evidence="1">
    <location>
        <begin position="36"/>
        <end position="55"/>
    </location>
</feature>
<feature type="compositionally biased region" description="Gly residues" evidence="1">
    <location>
        <begin position="81"/>
        <end position="90"/>
    </location>
</feature>
<name>A0ABM4HMJ4_ODOVR</name>
<feature type="compositionally biased region" description="Basic residues" evidence="1">
    <location>
        <begin position="366"/>
        <end position="380"/>
    </location>
</feature>
<accession>A0ABM4HMJ4</accession>
<feature type="compositionally biased region" description="Low complexity" evidence="1">
    <location>
        <begin position="603"/>
        <end position="615"/>
    </location>
</feature>
<feature type="compositionally biased region" description="Basic and acidic residues" evidence="1">
    <location>
        <begin position="390"/>
        <end position="405"/>
    </location>
</feature>
<reference evidence="2" key="1">
    <citation type="journal article" date="2022" name="J. Hered.">
        <title>A De Novo Chromosome-Level Genome Assembly of the White-Tailed Deer, Odocoileus Virginianus.</title>
        <authorList>
            <person name="London E.W."/>
            <person name="Roca A.L."/>
            <person name="Novakofski J.E."/>
            <person name="Mateus-Pinilla N.E."/>
        </authorList>
    </citation>
    <scope>NUCLEOTIDE SEQUENCE [LARGE SCALE GENOMIC DNA]</scope>
</reference>
<feature type="compositionally biased region" description="Pro residues" evidence="1">
    <location>
        <begin position="509"/>
        <end position="521"/>
    </location>
</feature>
<feature type="compositionally biased region" description="Basic and acidic residues" evidence="1">
    <location>
        <begin position="466"/>
        <end position="477"/>
    </location>
</feature>
<gene>
    <name evidence="3" type="primary">LOC139032770</name>
</gene>
<sequence>MPPATQPVRSRTRGAALPPGLSLLAPRGLLVGARQASAALSTARGAAHPAARPARVPTPPGPAPQRRWAQKVSQDLRSGRQGSGLCGGAGRVQAPHRGRSPSQLRRERTPELRAQGIAGGAEGKHEVPATDALSAPPPPRRRPPLRATTSPPSLSSVAPPPSSRAWPPASPERVRGGRGGGSSLAEAGRPLERGAEALEGGGVPEFPAGAGPEARPGDKEPQAAWGLDAADGEKKQATLQGGPPGRRLFPEREAVATPQNPLGSFAGPLYSPQSSRPLAATTARPPPLRWGGGDGPASVGREGIPAQRRQSGPGTPRPASGEGSVEDGASIAPVWAATGHTVQFGKKVGGDTQRPDSQEGGTSRGRGGKSGRVGRLRAARRGPATPRPRLPAERLGAEAPGDRLEPGPSRESGRGRRNQETRKVSGSPRRLLARGVQSPGPSGRGVGEGSLSGRCPATANFGCDRLGTRERGGEDRRKQRSITKPHWRETRPRGGELLALQPREKGPPNRCPAQPPPPPSPSYLLSVVGPGLEAPSQESAARAPRSLERGGGGGGFPSFLQLFLRRPRWLQTALLPLAPCLPLPEPAGLGSACDGERSGAGGSRAAALTASSAGRARGGGGGDRARRARGRPDRRGSGGSGSGSSGSGAGAVVAAAAAPRL</sequence>